<dbReference type="AlphaFoldDB" id="A0A084VUX2"/>
<dbReference type="EMBL" id="KE525145">
    <property type="protein sequence ID" value="KFB41766.1"/>
    <property type="molecule type" value="Genomic_DNA"/>
</dbReference>
<dbReference type="EMBL" id="ATLV01017060">
    <property type="status" value="NOT_ANNOTATED_CDS"/>
    <property type="molecule type" value="Genomic_DNA"/>
</dbReference>
<dbReference type="Proteomes" id="UP000030765">
    <property type="component" value="Unassembled WGS sequence"/>
</dbReference>
<dbReference type="EnsemblMetazoa" id="ASIC009408-RA">
    <property type="protein sequence ID" value="ASIC009408-PA"/>
    <property type="gene ID" value="ASIC009408"/>
</dbReference>
<keyword evidence="4" id="KW-1185">Reference proteome</keyword>
<proteinExistence type="predicted"/>
<evidence type="ECO:0000313" key="2">
    <source>
        <dbReference type="EMBL" id="KFB41766.1"/>
    </source>
</evidence>
<gene>
    <name evidence="2" type="ORF">ZHAS_00009408</name>
</gene>
<evidence type="ECO:0000313" key="3">
    <source>
        <dbReference type="EnsemblMetazoa" id="ASIC009408-PA"/>
    </source>
</evidence>
<reference evidence="2 4" key="1">
    <citation type="journal article" date="2014" name="BMC Genomics">
        <title>Genome sequence of Anopheles sinensis provides insight into genetics basis of mosquito competence for malaria parasites.</title>
        <authorList>
            <person name="Zhou D."/>
            <person name="Zhang D."/>
            <person name="Ding G."/>
            <person name="Shi L."/>
            <person name="Hou Q."/>
            <person name="Ye Y."/>
            <person name="Xu Y."/>
            <person name="Zhou H."/>
            <person name="Xiong C."/>
            <person name="Li S."/>
            <person name="Yu J."/>
            <person name="Hong S."/>
            <person name="Yu X."/>
            <person name="Zou P."/>
            <person name="Chen C."/>
            <person name="Chang X."/>
            <person name="Wang W."/>
            <person name="Lv Y."/>
            <person name="Sun Y."/>
            <person name="Ma L."/>
            <person name="Shen B."/>
            <person name="Zhu C."/>
        </authorList>
    </citation>
    <scope>NUCLEOTIDE SEQUENCE [LARGE SCALE GENOMIC DNA]</scope>
</reference>
<organism evidence="2">
    <name type="scientific">Anopheles sinensis</name>
    <name type="common">Mosquito</name>
    <dbReference type="NCBI Taxonomy" id="74873"/>
    <lineage>
        <taxon>Eukaryota</taxon>
        <taxon>Metazoa</taxon>
        <taxon>Ecdysozoa</taxon>
        <taxon>Arthropoda</taxon>
        <taxon>Hexapoda</taxon>
        <taxon>Insecta</taxon>
        <taxon>Pterygota</taxon>
        <taxon>Neoptera</taxon>
        <taxon>Endopterygota</taxon>
        <taxon>Diptera</taxon>
        <taxon>Nematocera</taxon>
        <taxon>Culicoidea</taxon>
        <taxon>Culicidae</taxon>
        <taxon>Anophelinae</taxon>
        <taxon>Anopheles</taxon>
    </lineage>
</organism>
<evidence type="ECO:0000256" key="1">
    <source>
        <dbReference type="SAM" id="MobiDB-lite"/>
    </source>
</evidence>
<feature type="region of interest" description="Disordered" evidence="1">
    <location>
        <begin position="14"/>
        <end position="35"/>
    </location>
</feature>
<reference evidence="3" key="2">
    <citation type="submission" date="2020-05" db="UniProtKB">
        <authorList>
            <consortium name="EnsemblMetazoa"/>
        </authorList>
    </citation>
    <scope>IDENTIFICATION</scope>
</reference>
<evidence type="ECO:0000313" key="4">
    <source>
        <dbReference type="Proteomes" id="UP000030765"/>
    </source>
</evidence>
<feature type="region of interest" description="Disordered" evidence="1">
    <location>
        <begin position="101"/>
        <end position="120"/>
    </location>
</feature>
<name>A0A084VUX2_ANOSI</name>
<feature type="compositionally biased region" description="Polar residues" evidence="1">
    <location>
        <begin position="14"/>
        <end position="30"/>
    </location>
</feature>
<dbReference type="VEuPathDB" id="VectorBase:ASIC009408"/>
<protein>
    <submittedName>
        <fullName evidence="2 3">Putative effector protein</fullName>
    </submittedName>
</protein>
<sequence>MATQWHLRDYQLNLRTTSQPSNRPTDQPTNRAPFDNFLPSHFPLHGPVRCAVSGTCHTGAEPISHRNTGPNGSGIRQQLCAAYFQALRFISISLALTGSRDGLSVETLPRTPGHHGRDCE</sequence>
<accession>A0A084VUX2</accession>